<protein>
    <submittedName>
        <fullName evidence="2">Putative nuclease with TOPRIM domain</fullName>
    </submittedName>
</protein>
<accession>A0A7W8FUP1</accession>
<reference evidence="2 3" key="1">
    <citation type="submission" date="2020-08" db="EMBL/GenBank/DDBJ databases">
        <title>Genomic Encyclopedia of Type Strains, Phase IV (KMG-IV): sequencing the most valuable type-strain genomes for metagenomic binning, comparative biology and taxonomic classification.</title>
        <authorList>
            <person name="Goeker M."/>
        </authorList>
    </citation>
    <scope>NUCLEOTIDE SEQUENCE [LARGE SCALE GENOMIC DNA]</scope>
    <source>
        <strain evidence="2 3">DSM 15895</strain>
    </source>
</reference>
<evidence type="ECO:0000313" key="2">
    <source>
        <dbReference type="EMBL" id="MBB5180820.1"/>
    </source>
</evidence>
<dbReference type="Proteomes" id="UP000525923">
    <property type="component" value="Unassembled WGS sequence"/>
</dbReference>
<feature type="region of interest" description="Disordered" evidence="1">
    <location>
        <begin position="18"/>
        <end position="44"/>
    </location>
</feature>
<feature type="compositionally biased region" description="Basic and acidic residues" evidence="1">
    <location>
        <begin position="58"/>
        <end position="80"/>
    </location>
</feature>
<feature type="compositionally biased region" description="Basic and acidic residues" evidence="1">
    <location>
        <begin position="20"/>
        <end position="30"/>
    </location>
</feature>
<dbReference type="AlphaFoldDB" id="A0A7W8FUP1"/>
<evidence type="ECO:0000256" key="1">
    <source>
        <dbReference type="SAM" id="MobiDB-lite"/>
    </source>
</evidence>
<gene>
    <name evidence="2" type="ORF">HNQ44_002249</name>
</gene>
<dbReference type="OrthoDB" id="2734847at2"/>
<keyword evidence="3" id="KW-1185">Reference proteome</keyword>
<dbReference type="EMBL" id="JACHHE010000005">
    <property type="protein sequence ID" value="MBB5180820.1"/>
    <property type="molecule type" value="Genomic_DNA"/>
</dbReference>
<feature type="compositionally biased region" description="Basic and acidic residues" evidence="1">
    <location>
        <begin position="105"/>
        <end position="115"/>
    </location>
</feature>
<dbReference type="RefSeq" id="WP_135500746.1">
    <property type="nucleotide sequence ID" value="NZ_JACHHE010000005.1"/>
</dbReference>
<comment type="caution">
    <text evidence="2">The sequence shown here is derived from an EMBL/GenBank/DDBJ whole genome shotgun (WGS) entry which is preliminary data.</text>
</comment>
<proteinExistence type="predicted"/>
<evidence type="ECO:0000313" key="3">
    <source>
        <dbReference type="Proteomes" id="UP000525923"/>
    </source>
</evidence>
<organism evidence="2 3">
    <name type="scientific">Planococcus koreensis</name>
    <dbReference type="NCBI Taxonomy" id="112331"/>
    <lineage>
        <taxon>Bacteria</taxon>
        <taxon>Bacillati</taxon>
        <taxon>Bacillota</taxon>
        <taxon>Bacilli</taxon>
        <taxon>Bacillales</taxon>
        <taxon>Caryophanaceae</taxon>
        <taxon>Planococcus</taxon>
    </lineage>
</organism>
<name>A0A7W8FUP1_9BACL</name>
<sequence>MEGLIMALVIMAIGAFFNNKKPDGASETPDKRRRAPATTGQRTLRRVEDYAREKYGELQTQMKEHPEQAKKVMDKVDQTKSRLPQREIQQAMKPLASTGRLSAHKAPEEVRDMRKKEELSDIFPLEAEDLQKAIIYSEILLPPKSKR</sequence>
<feature type="region of interest" description="Disordered" evidence="1">
    <location>
        <begin position="58"/>
        <end position="115"/>
    </location>
</feature>